<organism evidence="1 2">
    <name type="scientific">Salmonirosea aquatica</name>
    <dbReference type="NCBI Taxonomy" id="2654236"/>
    <lineage>
        <taxon>Bacteria</taxon>
        <taxon>Pseudomonadati</taxon>
        <taxon>Bacteroidota</taxon>
        <taxon>Cytophagia</taxon>
        <taxon>Cytophagales</taxon>
        <taxon>Spirosomataceae</taxon>
        <taxon>Salmonirosea</taxon>
    </lineage>
</organism>
<dbReference type="PANTHER" id="PTHR43737">
    <property type="entry name" value="BLL7424 PROTEIN"/>
    <property type="match status" value="1"/>
</dbReference>
<sequence>MTTSRRDFLKIVGTTTGGMLMVPKFLPAMPTSGLYRGYTTDRNVLVVIQLNGGNDGLNTFIPYESPQYYDFRKTIAIPKEQVLKAAAGGMGWHPALSGFAEIQQAGHMAVIQNVGYPNPNRSHFRSIEIWQTASSESEYLRTGWLGRYLDATCKPEESLGALNLDTIDNPSLIGEGSHALTMQDPQRFERLLKGLNGQKDVPFDENPNLDFVRKLMIGSFEGSDQIAQALEKSAASAPTYPRYKLAQNLSWMAKMIKGGLPTLVYYTGMGSFDTHSNQPGKHKALLTELSASVKAFYDDLVASNLLDQVTIMIFSEFGRRVKDNGSGTDHGAAAPLFVIGGKNSGKILGTNPDFDSLVQGDLKHQYDFRSVYASILQQKLGVDPVKAGIRQAMLSGIFS</sequence>
<dbReference type="InterPro" id="IPR010869">
    <property type="entry name" value="DUF1501"/>
</dbReference>
<proteinExistence type="predicted"/>
<dbReference type="PANTHER" id="PTHR43737:SF1">
    <property type="entry name" value="DUF1501 DOMAIN-CONTAINING PROTEIN"/>
    <property type="match status" value="1"/>
</dbReference>
<evidence type="ECO:0000313" key="2">
    <source>
        <dbReference type="Proteomes" id="UP000479293"/>
    </source>
</evidence>
<dbReference type="Pfam" id="PF07394">
    <property type="entry name" value="DUF1501"/>
    <property type="match status" value="1"/>
</dbReference>
<reference evidence="1 2" key="1">
    <citation type="submission" date="2019-10" db="EMBL/GenBank/DDBJ databases">
        <title>Draft Genome Sequence of Cytophagaceae sp. SJW1-29.</title>
        <authorList>
            <person name="Choi A."/>
        </authorList>
    </citation>
    <scope>NUCLEOTIDE SEQUENCE [LARGE SCALE GENOMIC DNA]</scope>
    <source>
        <strain evidence="1 2">SJW1-29</strain>
    </source>
</reference>
<protein>
    <submittedName>
        <fullName evidence="1">DUF1501 domain-containing protein</fullName>
    </submittedName>
</protein>
<dbReference type="Proteomes" id="UP000479293">
    <property type="component" value="Unassembled WGS sequence"/>
</dbReference>
<evidence type="ECO:0000313" key="1">
    <source>
        <dbReference type="EMBL" id="MPR35877.1"/>
    </source>
</evidence>
<dbReference type="EMBL" id="WHLY01000002">
    <property type="protein sequence ID" value="MPR35877.1"/>
    <property type="molecule type" value="Genomic_DNA"/>
</dbReference>
<dbReference type="InterPro" id="IPR006311">
    <property type="entry name" value="TAT_signal"/>
</dbReference>
<accession>A0A7C9BKI9</accession>
<dbReference type="PROSITE" id="PS51318">
    <property type="entry name" value="TAT"/>
    <property type="match status" value="1"/>
</dbReference>
<keyword evidence="2" id="KW-1185">Reference proteome</keyword>
<gene>
    <name evidence="1" type="ORF">GBK04_21625</name>
</gene>
<dbReference type="AlphaFoldDB" id="A0A7C9BKI9"/>
<dbReference type="RefSeq" id="WP_152763310.1">
    <property type="nucleotide sequence ID" value="NZ_WHLY01000002.1"/>
</dbReference>
<name>A0A7C9BKI9_9BACT</name>
<comment type="caution">
    <text evidence="1">The sequence shown here is derived from an EMBL/GenBank/DDBJ whole genome shotgun (WGS) entry which is preliminary data.</text>
</comment>